<dbReference type="PANTHER" id="PTHR43725">
    <property type="entry name" value="UDP-GLUCOSE 4-EPIMERASE"/>
    <property type="match status" value="1"/>
</dbReference>
<name>A0A8T5Z9G5_ECOLX</name>
<dbReference type="EMBL" id="WTQT01000045">
    <property type="protein sequence ID" value="MWR37523.1"/>
    <property type="molecule type" value="Genomic_DNA"/>
</dbReference>
<dbReference type="RefSeq" id="WP_032238535.1">
    <property type="nucleotide sequence ID" value="NZ_CAJSJG010000075.1"/>
</dbReference>
<comment type="subunit">
    <text evidence="9">Homodimer.</text>
</comment>
<evidence type="ECO:0000256" key="4">
    <source>
        <dbReference type="ARBA" id="ARBA00007637"/>
    </source>
</evidence>
<evidence type="ECO:0000256" key="5">
    <source>
        <dbReference type="ARBA" id="ARBA00013189"/>
    </source>
</evidence>
<reference evidence="11 12" key="1">
    <citation type="submission" date="2019-12" db="EMBL/GenBank/DDBJ databases">
        <title>Enteriobacteria Tanzani isolates_8377-8380.</title>
        <authorList>
            <person name="Subbiah M."/>
            <person name="Call D."/>
        </authorList>
    </citation>
    <scope>NUCLEOTIDE SEQUENCE [LARGE SCALE GENOMIC DNA]</scope>
    <source>
        <strain evidence="11 12">8379wE2</strain>
    </source>
</reference>
<comment type="similarity">
    <text evidence="4 9">Belongs to the NAD(P)-dependent epimerase/dehydratase family.</text>
</comment>
<comment type="pathway">
    <text evidence="3 9">Carbohydrate metabolism; galactose metabolism.</text>
</comment>
<dbReference type="InterPro" id="IPR036291">
    <property type="entry name" value="NAD(P)-bd_dom_sf"/>
</dbReference>
<dbReference type="InterPro" id="IPR005886">
    <property type="entry name" value="UDP_G4E"/>
</dbReference>
<keyword evidence="7 9" id="KW-0520">NAD</keyword>
<evidence type="ECO:0000259" key="10">
    <source>
        <dbReference type="Pfam" id="PF16363"/>
    </source>
</evidence>
<comment type="caution">
    <text evidence="11">The sequence shown here is derived from an EMBL/GenBank/DDBJ whole genome shotgun (WGS) entry which is preliminary data.</text>
</comment>
<protein>
    <recommendedName>
        <fullName evidence="6 9">UDP-glucose 4-epimerase</fullName>
        <ecNumber evidence="5 9">5.1.3.2</ecNumber>
    </recommendedName>
</protein>
<evidence type="ECO:0000256" key="8">
    <source>
        <dbReference type="ARBA" id="ARBA00023235"/>
    </source>
</evidence>
<gene>
    <name evidence="11" type="primary">galE</name>
    <name evidence="11" type="ORF">GP975_05410</name>
</gene>
<dbReference type="Gene3D" id="3.90.25.10">
    <property type="entry name" value="UDP-galactose 4-epimerase, domain 1"/>
    <property type="match status" value="1"/>
</dbReference>
<keyword evidence="9" id="KW-0119">Carbohydrate metabolism</keyword>
<evidence type="ECO:0000313" key="12">
    <source>
        <dbReference type="Proteomes" id="UP000460875"/>
    </source>
</evidence>
<keyword evidence="8 9" id="KW-0413">Isomerase</keyword>
<comment type="cofactor">
    <cofactor evidence="2 9">
        <name>NAD(+)</name>
        <dbReference type="ChEBI" id="CHEBI:57540"/>
    </cofactor>
</comment>
<evidence type="ECO:0000313" key="11">
    <source>
        <dbReference type="EMBL" id="MWR37523.1"/>
    </source>
</evidence>
<dbReference type="GO" id="GO:0005829">
    <property type="term" value="C:cytosol"/>
    <property type="evidence" value="ECO:0007669"/>
    <property type="project" value="TreeGrafter"/>
</dbReference>
<dbReference type="Gene3D" id="3.40.50.720">
    <property type="entry name" value="NAD(P)-binding Rossmann-like Domain"/>
    <property type="match status" value="1"/>
</dbReference>
<dbReference type="GO" id="GO:0006012">
    <property type="term" value="P:galactose metabolic process"/>
    <property type="evidence" value="ECO:0007669"/>
    <property type="project" value="InterPro"/>
</dbReference>
<dbReference type="PANTHER" id="PTHR43725:SF47">
    <property type="entry name" value="UDP-GLUCOSE 4-EPIMERASE"/>
    <property type="match status" value="1"/>
</dbReference>
<dbReference type="SUPFAM" id="SSF51735">
    <property type="entry name" value="NAD(P)-binding Rossmann-fold domains"/>
    <property type="match status" value="1"/>
</dbReference>
<dbReference type="CDD" id="cd05247">
    <property type="entry name" value="UDP_G4E_1_SDR_e"/>
    <property type="match status" value="1"/>
</dbReference>
<accession>A0A8T5Z9G5</accession>
<sequence>MVIFVTGGAGYIGSHTILELLNNGHDVVSIDNFANSSIESLKRVEQITNKKIISYQGDIRDKNLLDEIFSRHHIDAVIHFASLKSVGESKLKPLEYYSNNVGGTLVLLECMKRYNINKMIFSSSATVYGNNSIPPHTEDRRIGETTNPYGTSKFIIEMILSDYCDSDNNKSVIALRYFNPIGAHKSGMIGENPNGIPNNLVPYISKVAQNQLPVLNIYGNDYPTKDGTGVRDYIHVCDLAKGHVKALEYMFLNDVNYEAFNLGTGQGYSVLEIVKMFEIVTKKSIPFAICNRREGDVAESWASADLAHEKLSWKAEKKLKEMIEDVWRWQTNNPNGYKK</sequence>
<dbReference type="GO" id="GO:0003978">
    <property type="term" value="F:UDP-glucose 4-epimerase activity"/>
    <property type="evidence" value="ECO:0007669"/>
    <property type="project" value="UniProtKB-UniRule"/>
</dbReference>
<evidence type="ECO:0000256" key="1">
    <source>
        <dbReference type="ARBA" id="ARBA00000083"/>
    </source>
</evidence>
<dbReference type="Proteomes" id="UP000460875">
    <property type="component" value="Unassembled WGS sequence"/>
</dbReference>
<dbReference type="PRINTS" id="PR01713">
    <property type="entry name" value="NUCEPIMERASE"/>
</dbReference>
<dbReference type="NCBIfam" id="NF007956">
    <property type="entry name" value="PRK10675.1"/>
    <property type="match status" value="1"/>
</dbReference>
<dbReference type="NCBIfam" id="TIGR01179">
    <property type="entry name" value="galE"/>
    <property type="match status" value="1"/>
</dbReference>
<dbReference type="InterPro" id="IPR016040">
    <property type="entry name" value="NAD(P)-bd_dom"/>
</dbReference>
<comment type="catalytic activity">
    <reaction evidence="1 9">
        <text>UDP-alpha-D-glucose = UDP-alpha-D-galactose</text>
        <dbReference type="Rhea" id="RHEA:22168"/>
        <dbReference type="ChEBI" id="CHEBI:58885"/>
        <dbReference type="ChEBI" id="CHEBI:66914"/>
        <dbReference type="EC" id="5.1.3.2"/>
    </reaction>
</comment>
<organism evidence="11 12">
    <name type="scientific">Escherichia coli</name>
    <dbReference type="NCBI Taxonomy" id="562"/>
    <lineage>
        <taxon>Bacteria</taxon>
        <taxon>Pseudomonadati</taxon>
        <taxon>Pseudomonadota</taxon>
        <taxon>Gammaproteobacteria</taxon>
        <taxon>Enterobacterales</taxon>
        <taxon>Enterobacteriaceae</taxon>
        <taxon>Escherichia</taxon>
    </lineage>
</organism>
<evidence type="ECO:0000256" key="3">
    <source>
        <dbReference type="ARBA" id="ARBA00004947"/>
    </source>
</evidence>
<evidence type="ECO:0000256" key="6">
    <source>
        <dbReference type="ARBA" id="ARBA00018569"/>
    </source>
</evidence>
<dbReference type="EC" id="5.1.3.2" evidence="5 9"/>
<dbReference type="AlphaFoldDB" id="A0A8T5Z9G5"/>
<proteinExistence type="inferred from homology"/>
<evidence type="ECO:0000256" key="9">
    <source>
        <dbReference type="RuleBase" id="RU366046"/>
    </source>
</evidence>
<evidence type="ECO:0000256" key="2">
    <source>
        <dbReference type="ARBA" id="ARBA00001911"/>
    </source>
</evidence>
<evidence type="ECO:0000256" key="7">
    <source>
        <dbReference type="ARBA" id="ARBA00023027"/>
    </source>
</evidence>
<feature type="domain" description="NAD(P)-binding" evidence="10">
    <location>
        <begin position="4"/>
        <end position="325"/>
    </location>
</feature>
<dbReference type="Pfam" id="PF16363">
    <property type="entry name" value="GDP_Man_Dehyd"/>
    <property type="match status" value="1"/>
</dbReference>